<dbReference type="InterPro" id="IPR042163">
    <property type="entry name" value="PHF12"/>
</dbReference>
<gene>
    <name evidence="2" type="ORF">M0R45_036613</name>
</gene>
<dbReference type="SUPFAM" id="SSF55729">
    <property type="entry name" value="Acyl-CoA N-acyltransferases (Nat)"/>
    <property type="match status" value="1"/>
</dbReference>
<dbReference type="GO" id="GO:0005634">
    <property type="term" value="C:nucleus"/>
    <property type="evidence" value="ECO:0007669"/>
    <property type="project" value="TreeGrafter"/>
</dbReference>
<evidence type="ECO:0000313" key="3">
    <source>
        <dbReference type="Proteomes" id="UP001457282"/>
    </source>
</evidence>
<sequence length="104" mass="11958">MIGAATVRINREVAEVPLVATRPQFRRLGMCRILMNELEKWLREFGIERLALPSAQSALNTWTSNSIGFSEMTEAERSQFAAHHDYLDFKDTIICHKQLLKQPI</sequence>
<dbReference type="AlphaFoldDB" id="A0AAW1W0R2"/>
<accession>A0AAW1W0R2</accession>
<organism evidence="2 3">
    <name type="scientific">Rubus argutus</name>
    <name type="common">Southern blackberry</name>
    <dbReference type="NCBI Taxonomy" id="59490"/>
    <lineage>
        <taxon>Eukaryota</taxon>
        <taxon>Viridiplantae</taxon>
        <taxon>Streptophyta</taxon>
        <taxon>Embryophyta</taxon>
        <taxon>Tracheophyta</taxon>
        <taxon>Spermatophyta</taxon>
        <taxon>Magnoliopsida</taxon>
        <taxon>eudicotyledons</taxon>
        <taxon>Gunneridae</taxon>
        <taxon>Pentapetalae</taxon>
        <taxon>rosids</taxon>
        <taxon>fabids</taxon>
        <taxon>Rosales</taxon>
        <taxon>Rosaceae</taxon>
        <taxon>Rosoideae</taxon>
        <taxon>Rosoideae incertae sedis</taxon>
        <taxon>Rubus</taxon>
    </lineage>
</organism>
<protein>
    <recommendedName>
        <fullName evidence="1">N-acetyltransferase domain-containing protein</fullName>
    </recommendedName>
</protein>
<keyword evidence="3" id="KW-1185">Reference proteome</keyword>
<dbReference type="EMBL" id="JBEDUW010000007">
    <property type="protein sequence ID" value="KAK9912769.1"/>
    <property type="molecule type" value="Genomic_DNA"/>
</dbReference>
<dbReference type="PANTHER" id="PTHR46309">
    <property type="entry name" value="PHD FINGER PROTEIN 12"/>
    <property type="match status" value="1"/>
</dbReference>
<dbReference type="GO" id="GO:0003714">
    <property type="term" value="F:transcription corepressor activity"/>
    <property type="evidence" value="ECO:0007669"/>
    <property type="project" value="InterPro"/>
</dbReference>
<name>A0AAW1W0R2_RUBAR</name>
<feature type="domain" description="N-acetyltransferase" evidence="1">
    <location>
        <begin position="1"/>
        <end position="93"/>
    </location>
</feature>
<dbReference type="Pfam" id="PF23209">
    <property type="entry name" value="IDM1_C"/>
    <property type="match status" value="1"/>
</dbReference>
<dbReference type="GO" id="GO:0016747">
    <property type="term" value="F:acyltransferase activity, transferring groups other than amino-acyl groups"/>
    <property type="evidence" value="ECO:0007669"/>
    <property type="project" value="InterPro"/>
</dbReference>
<dbReference type="PANTHER" id="PTHR46309:SF12">
    <property type="entry name" value="GB|AAC80581.1"/>
    <property type="match status" value="1"/>
</dbReference>
<comment type="caution">
    <text evidence="2">The sequence shown here is derived from an EMBL/GenBank/DDBJ whole genome shotgun (WGS) entry which is preliminary data.</text>
</comment>
<evidence type="ECO:0000313" key="2">
    <source>
        <dbReference type="EMBL" id="KAK9912769.1"/>
    </source>
</evidence>
<proteinExistence type="predicted"/>
<reference evidence="2 3" key="1">
    <citation type="journal article" date="2023" name="G3 (Bethesda)">
        <title>A chromosome-length genome assembly and annotation of blackberry (Rubus argutus, cv. 'Hillquist').</title>
        <authorList>
            <person name="Bruna T."/>
            <person name="Aryal R."/>
            <person name="Dudchenko O."/>
            <person name="Sargent D.J."/>
            <person name="Mead D."/>
            <person name="Buti M."/>
            <person name="Cavallini A."/>
            <person name="Hytonen T."/>
            <person name="Andres J."/>
            <person name="Pham M."/>
            <person name="Weisz D."/>
            <person name="Mascagni F."/>
            <person name="Usai G."/>
            <person name="Natali L."/>
            <person name="Bassil N."/>
            <person name="Fernandez G.E."/>
            <person name="Lomsadze A."/>
            <person name="Armour M."/>
            <person name="Olukolu B."/>
            <person name="Poorten T."/>
            <person name="Britton C."/>
            <person name="Davik J."/>
            <person name="Ashrafi H."/>
            <person name="Aiden E.L."/>
            <person name="Borodovsky M."/>
            <person name="Worthington M."/>
        </authorList>
    </citation>
    <scope>NUCLEOTIDE SEQUENCE [LARGE SCALE GENOMIC DNA]</scope>
    <source>
        <strain evidence="2">PI 553951</strain>
    </source>
</reference>
<dbReference type="Proteomes" id="UP001457282">
    <property type="component" value="Unassembled WGS sequence"/>
</dbReference>
<dbReference type="InterPro" id="IPR016181">
    <property type="entry name" value="Acyl_CoA_acyltransferase"/>
</dbReference>
<dbReference type="PROSITE" id="PS51186">
    <property type="entry name" value="GNAT"/>
    <property type="match status" value="1"/>
</dbReference>
<dbReference type="GO" id="GO:0006357">
    <property type="term" value="P:regulation of transcription by RNA polymerase II"/>
    <property type="evidence" value="ECO:0007669"/>
    <property type="project" value="TreeGrafter"/>
</dbReference>
<dbReference type="InterPro" id="IPR000182">
    <property type="entry name" value="GNAT_dom"/>
</dbReference>
<dbReference type="InterPro" id="IPR056511">
    <property type="entry name" value="IDM1_C"/>
</dbReference>
<evidence type="ECO:0000259" key="1">
    <source>
        <dbReference type="PROSITE" id="PS51186"/>
    </source>
</evidence>
<dbReference type="Gene3D" id="3.40.630.30">
    <property type="match status" value="1"/>
</dbReference>
<dbReference type="CDD" id="cd04301">
    <property type="entry name" value="NAT_SF"/>
    <property type="match status" value="1"/>
</dbReference>